<reference evidence="11" key="1">
    <citation type="submission" date="2016-04" db="EMBL/GenBank/DDBJ databases">
        <authorList>
            <person name="Nguyen H.D."/>
            <person name="Samba Siva P."/>
            <person name="Cullis J."/>
            <person name="Levesque C.A."/>
            <person name="Hambleton S."/>
        </authorList>
    </citation>
    <scope>NUCLEOTIDE SEQUENCE</scope>
    <source>
        <strain evidence="11">DAOMC 236426</strain>
    </source>
</reference>
<evidence type="ECO:0000313" key="12">
    <source>
        <dbReference type="Proteomes" id="UP000077684"/>
    </source>
</evidence>
<evidence type="ECO:0000256" key="9">
    <source>
        <dbReference type="RuleBase" id="RU365073"/>
    </source>
</evidence>
<evidence type="ECO:0000313" key="11">
    <source>
        <dbReference type="EMBL" id="KAE8249398.1"/>
    </source>
</evidence>
<keyword evidence="7 9" id="KW-0906">Nuclear pore complex</keyword>
<keyword evidence="9" id="KW-0472">Membrane</keyword>
<evidence type="ECO:0000256" key="4">
    <source>
        <dbReference type="ARBA" id="ARBA00022816"/>
    </source>
</evidence>
<protein>
    <recommendedName>
        <fullName evidence="9">Nuclear pore complex protein Nup85</fullName>
    </recommendedName>
</protein>
<feature type="region of interest" description="Disordered" evidence="10">
    <location>
        <begin position="1"/>
        <end position="22"/>
    </location>
</feature>
<dbReference type="GO" id="GO:0031080">
    <property type="term" value="C:nuclear pore outer ring"/>
    <property type="evidence" value="ECO:0007669"/>
    <property type="project" value="TreeGrafter"/>
</dbReference>
<keyword evidence="3 9" id="KW-0813">Transport</keyword>
<sequence>MASSRAMIRPGETPDTNTAANGTSSYSLPAKGIWQGDWATDAKLKLVSDSYINFISVPKILDFAKRESLASMALDAGASTEVMQYAHKISRLYRKRLGEYISAAESAATASELDAATFQQTQDIPQAREMRSILHLAETFYLPADGLGDGVVGEALTHWLNHSRPGPSNEIAEDFMSAATPYYNQEFLPFINKCILRGYFTIAQTLLSKFDDHHPIVQQLASETAQLISTIPRSPAFNDARKFLIKRHEWTERVKVLQSSLQAEFDEFEADRARDGNETDGDDERLDLEVGFMILLGTLAGDSERILEASESWQEALGAWGLLVQPSLTREDVPVIVTTIFERCAVTADPADEVQAALVRGEPAQAALLTRNVDPWLAAHLIDLFDRVDLLLPIGEADTISDLPPNLRNDATRAYAEMILEDQGLWRVAIDYFALAGREGQQRLREVLLTVPLTDEEEEAMAAPFGSQGGKGKGKGKDRSQLHGQGLQHKIRDATKAHQQTMKRIRALNASTTGGTVWGGAEDCEEEGLDDENGELETVTRDTLDHNVLAARRERKRRRQERERELAARSIEVQRVEDVLEVCQEHGLDLEARAVCLKMADAMLRQKRYSVALEYSARAQDERHIGRIADFLIDQYTVLDRASWLQLIDKIPRSLLRGNAIAPGPPGAAVGDEEEEEEYDEDFDMTVDGMEMDRRSEERDRKRGRLAFGQGVPVDSPRLRFLAKYRDFHRLYNAREFRAAASVLVEVLQGRLAPERFWALILIDASPLLESEIPFFDTDQTFELMRHVEKICSAARRNPIEAKLYFGTLTRIMNPSEESSSNPSNGLAGSLHDSDRLAILSAPAVDVDVAIQRMNVVRMLLTQQLCRNTV</sequence>
<keyword evidence="8 9" id="KW-0539">Nucleus</keyword>
<keyword evidence="6 9" id="KW-0811">Translocation</keyword>
<comment type="function">
    <text evidence="9">Functions as a component of the nuclear pore complex (NPC).</text>
</comment>
<evidence type="ECO:0000256" key="2">
    <source>
        <dbReference type="ARBA" id="ARBA00005573"/>
    </source>
</evidence>
<comment type="subunit">
    <text evidence="9">Component of the nuclear pore complex (NPC).</text>
</comment>
<dbReference type="Pfam" id="PF07575">
    <property type="entry name" value="Nucleopor_Nup85"/>
    <property type="match status" value="2"/>
</dbReference>
<dbReference type="AlphaFoldDB" id="A0A8X7MUY0"/>
<dbReference type="InterPro" id="IPR011502">
    <property type="entry name" value="Nucleoporin_Nup85"/>
</dbReference>
<comment type="caution">
    <text evidence="11">The sequence shown here is derived from an EMBL/GenBank/DDBJ whole genome shotgun (WGS) entry which is preliminary data.</text>
</comment>
<comment type="subcellular location">
    <subcellularLocation>
        <location evidence="1 9">Nucleus</location>
        <location evidence="1 9">Nuclear pore complex</location>
    </subcellularLocation>
</comment>
<evidence type="ECO:0000256" key="3">
    <source>
        <dbReference type="ARBA" id="ARBA00022448"/>
    </source>
</evidence>
<evidence type="ECO:0000256" key="1">
    <source>
        <dbReference type="ARBA" id="ARBA00004567"/>
    </source>
</evidence>
<dbReference type="GO" id="GO:0031965">
    <property type="term" value="C:nuclear membrane"/>
    <property type="evidence" value="ECO:0007669"/>
    <property type="project" value="UniProtKB-UniRule"/>
</dbReference>
<dbReference type="EMBL" id="LWDE02000286">
    <property type="protein sequence ID" value="KAE8249398.1"/>
    <property type="molecule type" value="Genomic_DNA"/>
</dbReference>
<evidence type="ECO:0000256" key="5">
    <source>
        <dbReference type="ARBA" id="ARBA00022927"/>
    </source>
</evidence>
<evidence type="ECO:0000256" key="10">
    <source>
        <dbReference type="SAM" id="MobiDB-lite"/>
    </source>
</evidence>
<keyword evidence="12" id="KW-1185">Reference proteome</keyword>
<dbReference type="Proteomes" id="UP000077684">
    <property type="component" value="Unassembled WGS sequence"/>
</dbReference>
<keyword evidence="4 9" id="KW-0509">mRNA transport</keyword>
<feature type="region of interest" description="Disordered" evidence="10">
    <location>
        <begin position="462"/>
        <end position="487"/>
    </location>
</feature>
<evidence type="ECO:0000256" key="7">
    <source>
        <dbReference type="ARBA" id="ARBA00023132"/>
    </source>
</evidence>
<comment type="similarity">
    <text evidence="2 9">Belongs to the nucleoporin Nup85 family.</text>
</comment>
<dbReference type="GO" id="GO:0006606">
    <property type="term" value="P:protein import into nucleus"/>
    <property type="evidence" value="ECO:0007669"/>
    <property type="project" value="TreeGrafter"/>
</dbReference>
<dbReference type="GO" id="GO:0006406">
    <property type="term" value="P:mRNA export from nucleus"/>
    <property type="evidence" value="ECO:0007669"/>
    <property type="project" value="TreeGrafter"/>
</dbReference>
<proteinExistence type="inferred from homology"/>
<gene>
    <name evidence="11" type="ORF">A4X06_0g3251</name>
</gene>
<dbReference type="GO" id="GO:0045893">
    <property type="term" value="P:positive regulation of DNA-templated transcription"/>
    <property type="evidence" value="ECO:0007669"/>
    <property type="project" value="TreeGrafter"/>
</dbReference>
<evidence type="ECO:0000256" key="6">
    <source>
        <dbReference type="ARBA" id="ARBA00023010"/>
    </source>
</evidence>
<reference evidence="11" key="2">
    <citation type="journal article" date="2019" name="IMA Fungus">
        <title>Genome sequencing and comparison of five Tilletia species to identify candidate genes for the detection of regulated species infecting wheat.</title>
        <authorList>
            <person name="Nguyen H.D.T."/>
            <person name="Sultana T."/>
            <person name="Kesanakurti P."/>
            <person name="Hambleton S."/>
        </authorList>
    </citation>
    <scope>NUCLEOTIDE SEQUENCE</scope>
    <source>
        <strain evidence="11">DAOMC 236426</strain>
    </source>
</reference>
<evidence type="ECO:0000256" key="8">
    <source>
        <dbReference type="ARBA" id="ARBA00023242"/>
    </source>
</evidence>
<dbReference type="PANTHER" id="PTHR13373">
    <property type="entry name" value="FROUNT PROTEIN-RELATED"/>
    <property type="match status" value="1"/>
</dbReference>
<dbReference type="GO" id="GO:0017056">
    <property type="term" value="F:structural constituent of nuclear pore"/>
    <property type="evidence" value="ECO:0007669"/>
    <property type="project" value="TreeGrafter"/>
</dbReference>
<organism evidence="11 12">
    <name type="scientific">Tilletia controversa</name>
    <name type="common">dwarf bunt fungus</name>
    <dbReference type="NCBI Taxonomy" id="13291"/>
    <lineage>
        <taxon>Eukaryota</taxon>
        <taxon>Fungi</taxon>
        <taxon>Dikarya</taxon>
        <taxon>Basidiomycota</taxon>
        <taxon>Ustilaginomycotina</taxon>
        <taxon>Exobasidiomycetes</taxon>
        <taxon>Tilletiales</taxon>
        <taxon>Tilletiaceae</taxon>
        <taxon>Tilletia</taxon>
    </lineage>
</organism>
<accession>A0A8X7MUY0</accession>
<dbReference type="PANTHER" id="PTHR13373:SF21">
    <property type="entry name" value="NUCLEAR PORE COMPLEX PROTEIN NUP85"/>
    <property type="match status" value="1"/>
</dbReference>
<name>A0A8X7MUY0_9BASI</name>
<keyword evidence="5 9" id="KW-0653">Protein transport</keyword>